<dbReference type="Gene3D" id="1.10.101.10">
    <property type="entry name" value="PGBD-like superfamily/PGBD"/>
    <property type="match status" value="1"/>
</dbReference>
<dbReference type="OrthoDB" id="9811296at2"/>
<dbReference type="InterPro" id="IPR000834">
    <property type="entry name" value="Peptidase_M14"/>
</dbReference>
<evidence type="ECO:0000256" key="6">
    <source>
        <dbReference type="ARBA" id="ARBA00023049"/>
    </source>
</evidence>
<dbReference type="PANTHER" id="PTHR11705">
    <property type="entry name" value="PROTEASE FAMILY M14 CARBOXYPEPTIDASE A,B"/>
    <property type="match status" value="1"/>
</dbReference>
<comment type="similarity">
    <text evidence="2 7">Belongs to the peptidase M14 family.</text>
</comment>
<evidence type="ECO:0000256" key="5">
    <source>
        <dbReference type="ARBA" id="ARBA00022833"/>
    </source>
</evidence>
<dbReference type="SUPFAM" id="SSF47090">
    <property type="entry name" value="PGBD-like"/>
    <property type="match status" value="1"/>
</dbReference>
<dbReference type="GO" id="GO:0006508">
    <property type="term" value="P:proteolysis"/>
    <property type="evidence" value="ECO:0007669"/>
    <property type="project" value="UniProtKB-KW"/>
</dbReference>
<keyword evidence="3" id="KW-0645">Protease</keyword>
<keyword evidence="5" id="KW-0862">Zinc</keyword>
<dbReference type="InterPro" id="IPR036365">
    <property type="entry name" value="PGBD-like_sf"/>
</dbReference>
<feature type="domain" description="Peptidase M14" evidence="8">
    <location>
        <begin position="127"/>
        <end position="417"/>
    </location>
</feature>
<dbReference type="RefSeq" id="WP_072831344.1">
    <property type="nucleotide sequence ID" value="NZ_FQXP01000005.1"/>
</dbReference>
<dbReference type="AlphaFoldDB" id="A0A1M5VYK8"/>
<dbReference type="Gene3D" id="3.40.630.10">
    <property type="entry name" value="Zn peptidases"/>
    <property type="match status" value="1"/>
</dbReference>
<reference evidence="9 10" key="1">
    <citation type="submission" date="2016-11" db="EMBL/GenBank/DDBJ databases">
        <authorList>
            <person name="Jaros S."/>
            <person name="Januszkiewicz K."/>
            <person name="Wedrychowicz H."/>
        </authorList>
    </citation>
    <scope>NUCLEOTIDE SEQUENCE [LARGE SCALE GENOMIC DNA]</scope>
    <source>
        <strain evidence="9 10">DSM 3089</strain>
    </source>
</reference>
<evidence type="ECO:0000256" key="1">
    <source>
        <dbReference type="ARBA" id="ARBA00001947"/>
    </source>
</evidence>
<dbReference type="GO" id="GO:0005615">
    <property type="term" value="C:extracellular space"/>
    <property type="evidence" value="ECO:0007669"/>
    <property type="project" value="TreeGrafter"/>
</dbReference>
<dbReference type="InterPro" id="IPR034274">
    <property type="entry name" value="ENP1_M14_CPD"/>
</dbReference>
<keyword evidence="4" id="KW-0378">Hydrolase</keyword>
<evidence type="ECO:0000313" key="10">
    <source>
        <dbReference type="Proteomes" id="UP000184526"/>
    </source>
</evidence>
<evidence type="ECO:0000256" key="2">
    <source>
        <dbReference type="ARBA" id="ARBA00005988"/>
    </source>
</evidence>
<comment type="caution">
    <text evidence="7">Lacks conserved residue(s) required for the propagation of feature annotation.</text>
</comment>
<protein>
    <submittedName>
        <fullName evidence="9">G-D-glutamyl-meso-diaminopimelate peptidase</fullName>
    </submittedName>
</protein>
<dbReference type="PROSITE" id="PS52035">
    <property type="entry name" value="PEPTIDASE_M14"/>
    <property type="match status" value="1"/>
</dbReference>
<evidence type="ECO:0000256" key="3">
    <source>
        <dbReference type="ARBA" id="ARBA00022670"/>
    </source>
</evidence>
<evidence type="ECO:0000259" key="8">
    <source>
        <dbReference type="PROSITE" id="PS52035"/>
    </source>
</evidence>
<dbReference type="GO" id="GO:0004181">
    <property type="term" value="F:metallocarboxypeptidase activity"/>
    <property type="evidence" value="ECO:0007669"/>
    <property type="project" value="InterPro"/>
</dbReference>
<evidence type="ECO:0000313" key="9">
    <source>
        <dbReference type="EMBL" id="SHH80074.1"/>
    </source>
</evidence>
<dbReference type="SUPFAM" id="SSF53187">
    <property type="entry name" value="Zn-dependent exopeptidases"/>
    <property type="match status" value="1"/>
</dbReference>
<evidence type="ECO:0000256" key="7">
    <source>
        <dbReference type="PROSITE-ProRule" id="PRU01379"/>
    </source>
</evidence>
<dbReference type="Pfam" id="PF00246">
    <property type="entry name" value="Peptidase_M14"/>
    <property type="match status" value="1"/>
</dbReference>
<dbReference type="EMBL" id="FQXP01000005">
    <property type="protein sequence ID" value="SHH80074.1"/>
    <property type="molecule type" value="Genomic_DNA"/>
</dbReference>
<dbReference type="STRING" id="1121306.SAMN02745196_01432"/>
<sequence length="417" mass="48523">MLYSKGSKGYEIKEIQSFLYSLGYRDVSITGVFEDSTEEAVRKFQLSKGLLPTGIVDKTTYEIIEKIVLGYDIYVVEKEDTWKKICDKFKCDLDTLLISNLKYGSIEEVKNKEIIIPFKNDIVRSHVECSYEMMRKMIKGLKIRYPFMEHEIIGKTVMDKEIYCIKLGKGDIKVFYNAAHDGMSSITSLLLMKFIEDYCKAYTMKRDFKGKDIEGIWNKYTLCIVPMVNPDGIEINLNGITKKNPYYSRIVKWNKEKDFSKGWHSNIRGIDLNLNYDIAFEKGKSESSKLNVKCPSSKNYGGIEAFCEPETRAIAYCMEENKFDMMLCYDTFGDNISYKYVDKDLKVSKHMAEKFCKVSGYKINNKKEYGTCKSYFIHKYKKPAYKILVGNENKKYDIKEFNELYITNINILLGVLE</sequence>
<accession>A0A1M5VYK8</accession>
<keyword evidence="6" id="KW-0482">Metalloprotease</keyword>
<dbReference type="GO" id="GO:0008270">
    <property type="term" value="F:zinc ion binding"/>
    <property type="evidence" value="ECO:0007669"/>
    <property type="project" value="InterPro"/>
</dbReference>
<dbReference type="Pfam" id="PF01471">
    <property type="entry name" value="PG_binding_1"/>
    <property type="match status" value="1"/>
</dbReference>
<keyword evidence="10" id="KW-1185">Reference proteome</keyword>
<dbReference type="CDD" id="cd06229">
    <property type="entry name" value="M14_Endopeptidase_I"/>
    <property type="match status" value="1"/>
</dbReference>
<dbReference type="Proteomes" id="UP000184526">
    <property type="component" value="Unassembled WGS sequence"/>
</dbReference>
<proteinExistence type="inferred from homology"/>
<dbReference type="InterPro" id="IPR002477">
    <property type="entry name" value="Peptidoglycan-bd-like"/>
</dbReference>
<name>A0A1M5VYK8_9CLOT</name>
<dbReference type="InterPro" id="IPR036366">
    <property type="entry name" value="PGBDSf"/>
</dbReference>
<dbReference type="SMART" id="SM00631">
    <property type="entry name" value="Zn_pept"/>
    <property type="match status" value="1"/>
</dbReference>
<dbReference type="PANTHER" id="PTHR11705:SF143">
    <property type="entry name" value="SLL0236 PROTEIN"/>
    <property type="match status" value="1"/>
</dbReference>
<evidence type="ECO:0000256" key="4">
    <source>
        <dbReference type="ARBA" id="ARBA00022801"/>
    </source>
</evidence>
<organism evidence="9 10">
    <name type="scientific">Clostridium collagenovorans DSM 3089</name>
    <dbReference type="NCBI Taxonomy" id="1121306"/>
    <lineage>
        <taxon>Bacteria</taxon>
        <taxon>Bacillati</taxon>
        <taxon>Bacillota</taxon>
        <taxon>Clostridia</taxon>
        <taxon>Eubacteriales</taxon>
        <taxon>Clostridiaceae</taxon>
        <taxon>Clostridium</taxon>
    </lineage>
</organism>
<gene>
    <name evidence="9" type="ORF">SAMN02745196_01432</name>
</gene>
<comment type="cofactor">
    <cofactor evidence="1">
        <name>Zn(2+)</name>
        <dbReference type="ChEBI" id="CHEBI:29105"/>
    </cofactor>
</comment>